<dbReference type="AlphaFoldDB" id="A0A918K9L1"/>
<reference evidence="1" key="1">
    <citation type="journal article" date="2014" name="Int. J. Syst. Evol. Microbiol.">
        <title>Complete genome sequence of Corynebacterium casei LMG S-19264T (=DSM 44701T), isolated from a smear-ripened cheese.</title>
        <authorList>
            <consortium name="US DOE Joint Genome Institute (JGI-PGF)"/>
            <person name="Walter F."/>
            <person name="Albersmeier A."/>
            <person name="Kalinowski J."/>
            <person name="Ruckert C."/>
        </authorList>
    </citation>
    <scope>NUCLEOTIDE SEQUENCE</scope>
    <source>
        <strain evidence="1">KCTC 22169</strain>
    </source>
</reference>
<keyword evidence="2" id="KW-1185">Reference proteome</keyword>
<name>A0A918K9L1_9GAMM</name>
<sequence>MTIVIEKPDLSFTDKPEWIEEREKLWEKYCEGQYAELRKEKLRIRKDFFFTGEFERPRDNGRGQTLFLKARINDFPLRRPEGWSYVVYKFGGFNEFEMTKLLVHLVLPSLKELGWSLEEELALWDYFLPSTYKPTVRSPGPTKKHGAPIEGSLPLDSIIRQYALNLHCLLVGYSEISRKYFYRSDFLISTLRSIDSEELNKGSDLSDVLKSLFSEYYWDRSKLPDDCQEAFGRLMTEVEELIESGGVDSSVKEIWDEVKQKEG</sequence>
<comment type="caution">
    <text evidence="1">The sequence shown here is derived from an EMBL/GenBank/DDBJ whole genome shotgun (WGS) entry which is preliminary data.</text>
</comment>
<evidence type="ECO:0000313" key="1">
    <source>
        <dbReference type="EMBL" id="GGX56051.1"/>
    </source>
</evidence>
<organism evidence="1 2">
    <name type="scientific">Saccharospirillum salsuginis</name>
    <dbReference type="NCBI Taxonomy" id="418750"/>
    <lineage>
        <taxon>Bacteria</taxon>
        <taxon>Pseudomonadati</taxon>
        <taxon>Pseudomonadota</taxon>
        <taxon>Gammaproteobacteria</taxon>
        <taxon>Oceanospirillales</taxon>
        <taxon>Saccharospirillaceae</taxon>
        <taxon>Saccharospirillum</taxon>
    </lineage>
</organism>
<dbReference type="EMBL" id="BMXR01000005">
    <property type="protein sequence ID" value="GGX56051.1"/>
    <property type="molecule type" value="Genomic_DNA"/>
</dbReference>
<evidence type="ECO:0000313" key="2">
    <source>
        <dbReference type="Proteomes" id="UP000626148"/>
    </source>
</evidence>
<reference evidence="1" key="2">
    <citation type="submission" date="2020-09" db="EMBL/GenBank/DDBJ databases">
        <authorList>
            <person name="Sun Q."/>
            <person name="Kim S."/>
        </authorList>
    </citation>
    <scope>NUCLEOTIDE SEQUENCE</scope>
    <source>
        <strain evidence="1">KCTC 22169</strain>
    </source>
</reference>
<dbReference type="Proteomes" id="UP000626148">
    <property type="component" value="Unassembled WGS sequence"/>
</dbReference>
<gene>
    <name evidence="1" type="ORF">GCM10007392_24800</name>
</gene>
<dbReference type="RefSeq" id="WP_189609012.1">
    <property type="nucleotide sequence ID" value="NZ_BMXR01000005.1"/>
</dbReference>
<protein>
    <submittedName>
        <fullName evidence="1">Uncharacterized protein</fullName>
    </submittedName>
</protein>
<accession>A0A918K9L1</accession>
<proteinExistence type="predicted"/>